<keyword evidence="1" id="KW-1133">Transmembrane helix</keyword>
<feature type="chain" id="PRO_5038823375" evidence="2">
    <location>
        <begin position="20"/>
        <end position="43"/>
    </location>
</feature>
<keyword evidence="4" id="KW-1185">Reference proteome</keyword>
<dbReference type="AlphaFoldDB" id="A0A841CDE8"/>
<comment type="caution">
    <text evidence="3">The sequence shown here is derived from an EMBL/GenBank/DDBJ whole genome shotgun (WGS) entry which is preliminary data.</text>
</comment>
<reference evidence="3 4" key="1">
    <citation type="submission" date="2020-08" db="EMBL/GenBank/DDBJ databases">
        <title>Genomic Encyclopedia of Type Strains, Phase III (KMG-III): the genomes of soil and plant-associated and newly described type strains.</title>
        <authorList>
            <person name="Whitman W."/>
        </authorList>
    </citation>
    <scope>NUCLEOTIDE SEQUENCE [LARGE SCALE GENOMIC DNA]</scope>
    <source>
        <strain evidence="3 4">CECT 8640</strain>
    </source>
</reference>
<keyword evidence="2" id="KW-0732">Signal</keyword>
<dbReference type="EMBL" id="JACHJN010000003">
    <property type="protein sequence ID" value="MBB5955281.1"/>
    <property type="molecule type" value="Genomic_DNA"/>
</dbReference>
<protein>
    <submittedName>
        <fullName evidence="3">Uncharacterized protein</fullName>
    </submittedName>
</protein>
<name>A0A841CDE8_9PSEU</name>
<accession>A0A841CDE8</accession>
<gene>
    <name evidence="3" type="ORF">FHS29_001862</name>
</gene>
<evidence type="ECO:0000256" key="2">
    <source>
        <dbReference type="SAM" id="SignalP"/>
    </source>
</evidence>
<feature type="signal peptide" evidence="2">
    <location>
        <begin position="1"/>
        <end position="19"/>
    </location>
</feature>
<sequence length="43" mass="4211">MLTAGIAYPWGFYAFAVVAASSAAASTTVGATAGRVVPHVGRG</sequence>
<keyword evidence="1" id="KW-0472">Membrane</keyword>
<evidence type="ECO:0000313" key="3">
    <source>
        <dbReference type="EMBL" id="MBB5955281.1"/>
    </source>
</evidence>
<keyword evidence="1" id="KW-0812">Transmembrane</keyword>
<dbReference type="Proteomes" id="UP000547510">
    <property type="component" value="Unassembled WGS sequence"/>
</dbReference>
<evidence type="ECO:0000256" key="1">
    <source>
        <dbReference type="SAM" id="Phobius"/>
    </source>
</evidence>
<proteinExistence type="predicted"/>
<feature type="transmembrane region" description="Helical" evidence="1">
    <location>
        <begin position="12"/>
        <end position="37"/>
    </location>
</feature>
<evidence type="ECO:0000313" key="4">
    <source>
        <dbReference type="Proteomes" id="UP000547510"/>
    </source>
</evidence>
<organism evidence="3 4">
    <name type="scientific">Saccharothrix tamanrassetensis</name>
    <dbReference type="NCBI Taxonomy" id="1051531"/>
    <lineage>
        <taxon>Bacteria</taxon>
        <taxon>Bacillati</taxon>
        <taxon>Actinomycetota</taxon>
        <taxon>Actinomycetes</taxon>
        <taxon>Pseudonocardiales</taxon>
        <taxon>Pseudonocardiaceae</taxon>
        <taxon>Saccharothrix</taxon>
    </lineage>
</organism>